<keyword evidence="2" id="KW-1185">Reference proteome</keyword>
<comment type="caution">
    <text evidence="1">The sequence shown here is derived from an EMBL/GenBank/DDBJ whole genome shotgun (WGS) entry which is preliminary data.</text>
</comment>
<dbReference type="AlphaFoldDB" id="A0A418NTU6"/>
<proteinExistence type="predicted"/>
<sequence length="125" mass="14798">MCYRSYIADWLYFERPMIDRFIGAEFNVQFEGPPVRIDGDEYPLGGFIERQIQWTRIIPEEAFALRQKLREVVDQTVREWMDGREFEFVPAIFEKPFADREAADAEAERQIRAFARPLPDFGEGL</sequence>
<protein>
    <submittedName>
        <fullName evidence="1">Uncharacterized protein</fullName>
    </submittedName>
</protein>
<evidence type="ECO:0000313" key="2">
    <source>
        <dbReference type="Proteomes" id="UP000286576"/>
    </source>
</evidence>
<name>A0A418NTU6_9SPHN</name>
<dbReference type="EMBL" id="QXFL01000003">
    <property type="protein sequence ID" value="RIV86843.1"/>
    <property type="molecule type" value="Genomic_DNA"/>
</dbReference>
<dbReference type="Proteomes" id="UP000286576">
    <property type="component" value="Unassembled WGS sequence"/>
</dbReference>
<gene>
    <name evidence="1" type="ORF">D2V07_09180</name>
</gene>
<organism evidence="1 2">
    <name type="scientific">Aurantiacibacter zhengii</name>
    <dbReference type="NCBI Taxonomy" id="2307003"/>
    <lineage>
        <taxon>Bacteria</taxon>
        <taxon>Pseudomonadati</taxon>
        <taxon>Pseudomonadota</taxon>
        <taxon>Alphaproteobacteria</taxon>
        <taxon>Sphingomonadales</taxon>
        <taxon>Erythrobacteraceae</taxon>
        <taxon>Aurantiacibacter</taxon>
    </lineage>
</organism>
<evidence type="ECO:0000313" key="1">
    <source>
        <dbReference type="EMBL" id="RIV86843.1"/>
    </source>
</evidence>
<reference evidence="1 2" key="1">
    <citation type="submission" date="2018-08" db="EMBL/GenBank/DDBJ databases">
        <title>Erythrobacter zhengii sp.nov., a bacterium isolated from deep-sea sediment.</title>
        <authorList>
            <person name="Fang C."/>
            <person name="Wu Y.-H."/>
            <person name="Sun C."/>
            <person name="Wang H."/>
            <person name="Cheng H."/>
            <person name="Meng F.-X."/>
            <person name="Wang C.-S."/>
            <person name="Xu X.-W."/>
        </authorList>
    </citation>
    <scope>NUCLEOTIDE SEQUENCE [LARGE SCALE GENOMIC DNA]</scope>
    <source>
        <strain evidence="1 2">V18</strain>
    </source>
</reference>
<accession>A0A418NTU6</accession>